<protein>
    <recommendedName>
        <fullName evidence="6">OmpA-like domain-containing protein</fullName>
    </recommendedName>
</protein>
<dbReference type="PROSITE" id="PS51257">
    <property type="entry name" value="PROKAR_LIPOPROTEIN"/>
    <property type="match status" value="1"/>
</dbReference>
<evidence type="ECO:0000256" key="1">
    <source>
        <dbReference type="ARBA" id="ARBA00004442"/>
    </source>
</evidence>
<keyword evidence="4" id="KW-0175">Coiled coil</keyword>
<comment type="subcellular location">
    <subcellularLocation>
        <location evidence="1">Cell outer membrane</location>
    </subcellularLocation>
</comment>
<feature type="signal peptide" evidence="5">
    <location>
        <begin position="1"/>
        <end position="26"/>
    </location>
</feature>
<reference evidence="8" key="1">
    <citation type="submission" date="2017-06" db="EMBL/GenBank/DDBJ databases">
        <authorList>
            <person name="Rastogi G."/>
            <person name="Vaishampayan P."/>
            <person name="Seuylemezian A."/>
        </authorList>
    </citation>
    <scope>NUCLEOTIDE SEQUENCE [LARGE SCALE GENOMIC DNA]</scope>
    <source>
        <strain evidence="8">PI11</strain>
    </source>
</reference>
<name>A0A2G5FK06_9PSED</name>
<dbReference type="InterPro" id="IPR025511">
    <property type="entry name" value="DUF4398"/>
</dbReference>
<dbReference type="Proteomes" id="UP000229504">
    <property type="component" value="Unassembled WGS sequence"/>
</dbReference>
<proteinExistence type="predicted"/>
<dbReference type="PANTHER" id="PTHR30329">
    <property type="entry name" value="STATOR ELEMENT OF FLAGELLAR MOTOR COMPLEX"/>
    <property type="match status" value="1"/>
</dbReference>
<dbReference type="AlphaFoldDB" id="A0A2G5FK06"/>
<dbReference type="EMBL" id="NIQU01000005">
    <property type="protein sequence ID" value="PIA68319.1"/>
    <property type="molecule type" value="Genomic_DNA"/>
</dbReference>
<dbReference type="GO" id="GO:0009279">
    <property type="term" value="C:cell outer membrane"/>
    <property type="evidence" value="ECO:0007669"/>
    <property type="project" value="UniProtKB-SubCell"/>
</dbReference>
<feature type="domain" description="OmpA-like" evidence="6">
    <location>
        <begin position="146"/>
        <end position="263"/>
    </location>
</feature>
<comment type="caution">
    <text evidence="7">The sequence shown here is derived from an EMBL/GenBank/DDBJ whole genome shotgun (WGS) entry which is preliminary data.</text>
</comment>
<dbReference type="PRINTS" id="PR01021">
    <property type="entry name" value="OMPADOMAIN"/>
</dbReference>
<evidence type="ECO:0000256" key="4">
    <source>
        <dbReference type="SAM" id="Coils"/>
    </source>
</evidence>
<feature type="chain" id="PRO_5013761104" description="OmpA-like domain-containing protein" evidence="5">
    <location>
        <begin position="27"/>
        <end position="270"/>
    </location>
</feature>
<keyword evidence="5" id="KW-0732">Signal</keyword>
<dbReference type="InterPro" id="IPR036737">
    <property type="entry name" value="OmpA-like_sf"/>
</dbReference>
<keyword evidence="2 3" id="KW-0472">Membrane</keyword>
<dbReference type="InterPro" id="IPR050330">
    <property type="entry name" value="Bact_OuterMem_StrucFunc"/>
</dbReference>
<dbReference type="PANTHER" id="PTHR30329:SF20">
    <property type="entry name" value="EXPORTED PROTEIN"/>
    <property type="match status" value="1"/>
</dbReference>
<dbReference type="Gene3D" id="3.30.1330.60">
    <property type="entry name" value="OmpA-like domain"/>
    <property type="match status" value="1"/>
</dbReference>
<dbReference type="InterPro" id="IPR006665">
    <property type="entry name" value="OmpA-like"/>
</dbReference>
<dbReference type="SUPFAM" id="SSF103088">
    <property type="entry name" value="OmpA-like"/>
    <property type="match status" value="1"/>
</dbReference>
<evidence type="ECO:0000313" key="8">
    <source>
        <dbReference type="Proteomes" id="UP000229504"/>
    </source>
</evidence>
<evidence type="ECO:0000313" key="7">
    <source>
        <dbReference type="EMBL" id="PIA68319.1"/>
    </source>
</evidence>
<evidence type="ECO:0000256" key="3">
    <source>
        <dbReference type="PROSITE-ProRule" id="PRU00473"/>
    </source>
</evidence>
<dbReference type="Pfam" id="PF14346">
    <property type="entry name" value="DUF4398"/>
    <property type="match status" value="1"/>
</dbReference>
<accession>A0A2G5FK06</accession>
<dbReference type="RefSeq" id="WP_099525435.1">
    <property type="nucleotide sequence ID" value="NZ_NIQU01000005.1"/>
</dbReference>
<gene>
    <name evidence="7" type="ORF">CDO35_14610</name>
</gene>
<dbReference type="PROSITE" id="PS51123">
    <property type="entry name" value="OMPA_2"/>
    <property type="match status" value="1"/>
</dbReference>
<evidence type="ECO:0000259" key="6">
    <source>
        <dbReference type="PROSITE" id="PS51123"/>
    </source>
</evidence>
<organism evidence="7 8">
    <name type="scientific">Pseudomonas sediminis</name>
    <dbReference type="NCBI Taxonomy" id="1691904"/>
    <lineage>
        <taxon>Bacteria</taxon>
        <taxon>Pseudomonadati</taxon>
        <taxon>Pseudomonadota</taxon>
        <taxon>Gammaproteobacteria</taxon>
        <taxon>Pseudomonadales</taxon>
        <taxon>Pseudomonadaceae</taxon>
        <taxon>Pseudomonas</taxon>
    </lineage>
</organism>
<dbReference type="InterPro" id="IPR006664">
    <property type="entry name" value="OMP_bac"/>
</dbReference>
<evidence type="ECO:0000256" key="2">
    <source>
        <dbReference type="ARBA" id="ARBA00023136"/>
    </source>
</evidence>
<sequence>MRAYGYLGSLALVATLLGGCATNQMASEQALEEARLSFQAVKEDPSVLRAAPKDVIRAGESLGRAERLSSYWGSGDDVRHYAYLSQRYAAIARQHSDISLNQERAAKLELERQRLQLTLREAKLMSVQQHNGWLEEQMVSLATSETERGLVMTLGDMLFDAGRADLQPAANRTVLKLVQFLQINPQRRVRIEGYTDNTGDAAENLELSRARAQAVADLLVDLGVDSKRIQVAGYGVDFPVAENASARGRAQNRRVEIVFSDERGQLGAER</sequence>
<feature type="coiled-coil region" evidence="4">
    <location>
        <begin position="98"/>
        <end position="125"/>
    </location>
</feature>
<dbReference type="CDD" id="cd07185">
    <property type="entry name" value="OmpA_C-like"/>
    <property type="match status" value="1"/>
</dbReference>
<evidence type="ECO:0000256" key="5">
    <source>
        <dbReference type="SAM" id="SignalP"/>
    </source>
</evidence>
<dbReference type="Pfam" id="PF00691">
    <property type="entry name" value="OmpA"/>
    <property type="match status" value="1"/>
</dbReference>